<name>A0A2A3EKE2_APICC</name>
<keyword evidence="2" id="KW-1185">Reference proteome</keyword>
<accession>A0A2A3EKE2</accession>
<organism evidence="1 2">
    <name type="scientific">Apis cerana cerana</name>
    <name type="common">Oriental honeybee</name>
    <dbReference type="NCBI Taxonomy" id="94128"/>
    <lineage>
        <taxon>Eukaryota</taxon>
        <taxon>Metazoa</taxon>
        <taxon>Ecdysozoa</taxon>
        <taxon>Arthropoda</taxon>
        <taxon>Hexapoda</taxon>
        <taxon>Insecta</taxon>
        <taxon>Pterygota</taxon>
        <taxon>Neoptera</taxon>
        <taxon>Endopterygota</taxon>
        <taxon>Hymenoptera</taxon>
        <taxon>Apocrita</taxon>
        <taxon>Aculeata</taxon>
        <taxon>Apoidea</taxon>
        <taxon>Anthophila</taxon>
        <taxon>Apidae</taxon>
        <taxon>Apis</taxon>
    </lineage>
</organism>
<dbReference type="EMBL" id="KZ288230">
    <property type="protein sequence ID" value="PBC31649.1"/>
    <property type="molecule type" value="Genomic_DNA"/>
</dbReference>
<evidence type="ECO:0000313" key="1">
    <source>
        <dbReference type="EMBL" id="PBC31649.1"/>
    </source>
</evidence>
<evidence type="ECO:0000313" key="2">
    <source>
        <dbReference type="Proteomes" id="UP000242457"/>
    </source>
</evidence>
<dbReference type="Proteomes" id="UP000242457">
    <property type="component" value="Unassembled WGS sequence"/>
</dbReference>
<dbReference type="AlphaFoldDB" id="A0A2A3EKE2"/>
<sequence>MDDTPVHGGWLLRKAAQAVKNEATRLFLKLNATTSHPGSELRGVVSGLFPYKLRHETPEDTICTNEAEQTHTHLRTLLHKDRDR</sequence>
<gene>
    <name evidence="1" type="ORF">APICC_05758</name>
</gene>
<protein>
    <submittedName>
        <fullName evidence="1">Uncharacterized protein</fullName>
    </submittedName>
</protein>
<reference evidence="1 2" key="1">
    <citation type="submission" date="2014-07" db="EMBL/GenBank/DDBJ databases">
        <title>Genomic and transcriptomic analysis on Apis cerana provide comprehensive insights into honey bee biology.</title>
        <authorList>
            <person name="Diao Q."/>
            <person name="Sun L."/>
            <person name="Zheng H."/>
            <person name="Zheng H."/>
            <person name="Xu S."/>
            <person name="Wang S."/>
            <person name="Zeng Z."/>
            <person name="Hu F."/>
            <person name="Su S."/>
            <person name="Wu J."/>
        </authorList>
    </citation>
    <scope>NUCLEOTIDE SEQUENCE [LARGE SCALE GENOMIC DNA]</scope>
    <source>
        <tissue evidence="1">Pupae without intestine</tissue>
    </source>
</reference>
<proteinExistence type="predicted"/>